<dbReference type="Proteomes" id="UP000009047">
    <property type="component" value="Chromosome"/>
</dbReference>
<evidence type="ECO:0000313" key="2">
    <source>
        <dbReference type="EMBL" id="ADK84698.1"/>
    </source>
</evidence>
<evidence type="ECO:0000256" key="1">
    <source>
        <dbReference type="SAM" id="SignalP"/>
    </source>
</evidence>
<sequence>MTNKHKTKRQRTRRPWRAVALAAALIVTLAGLAAAPAAALTPQQRQIITQIRTILDQASNSANVGVDDYGLQQKGAILGRSKAKKATDGFKNARIAWKDVSSAIPMEDNGWWVRVSGFLPGFWIQLGYFDRADDARRLAELINQMARLSATAPPPGE</sequence>
<gene>
    <name evidence="2" type="ordered locus">Deba_1330</name>
</gene>
<feature type="signal peptide" evidence="1">
    <location>
        <begin position="1"/>
        <end position="33"/>
    </location>
</feature>
<proteinExistence type="predicted"/>
<protein>
    <submittedName>
        <fullName evidence="2">Uncharacterized protein</fullName>
    </submittedName>
</protein>
<accession>E1QGK5</accession>
<dbReference type="EMBL" id="CP002085">
    <property type="protein sequence ID" value="ADK84698.1"/>
    <property type="molecule type" value="Genomic_DNA"/>
</dbReference>
<organism evidence="2 3">
    <name type="scientific">Desulfarculus baarsii (strain ATCC 33931 / DSM 2075 / LMG 7858 / VKM B-1802 / 2st14)</name>
    <dbReference type="NCBI Taxonomy" id="644282"/>
    <lineage>
        <taxon>Bacteria</taxon>
        <taxon>Pseudomonadati</taxon>
        <taxon>Thermodesulfobacteriota</taxon>
        <taxon>Desulfarculia</taxon>
        <taxon>Desulfarculales</taxon>
        <taxon>Desulfarculaceae</taxon>
        <taxon>Desulfarculus</taxon>
    </lineage>
</organism>
<name>E1QGK5_DESB2</name>
<dbReference type="AlphaFoldDB" id="E1QGK5"/>
<dbReference type="HOGENOM" id="CLU_1675054_0_0_7"/>
<keyword evidence="1" id="KW-0732">Signal</keyword>
<keyword evidence="3" id="KW-1185">Reference proteome</keyword>
<dbReference type="STRING" id="644282.Deba_1330"/>
<dbReference type="KEGG" id="dbr:Deba_1330"/>
<feature type="chain" id="PRO_5003150344" evidence="1">
    <location>
        <begin position="34"/>
        <end position="157"/>
    </location>
</feature>
<dbReference type="RefSeq" id="WP_013258151.1">
    <property type="nucleotide sequence ID" value="NC_014365.1"/>
</dbReference>
<reference evidence="2 3" key="1">
    <citation type="journal article" date="2010" name="Stand. Genomic Sci.">
        <title>Complete genome sequence of Desulfarculus baarsii type strain (2st14).</title>
        <authorList>
            <person name="Sun H."/>
            <person name="Spring S."/>
            <person name="Lapidus A."/>
            <person name="Davenport K."/>
            <person name="Del Rio T.G."/>
            <person name="Tice H."/>
            <person name="Nolan M."/>
            <person name="Copeland A."/>
            <person name="Cheng J.F."/>
            <person name="Lucas S."/>
            <person name="Tapia R."/>
            <person name="Goodwin L."/>
            <person name="Pitluck S."/>
            <person name="Ivanova N."/>
            <person name="Pagani I."/>
            <person name="Mavromatis K."/>
            <person name="Ovchinnikova G."/>
            <person name="Pati A."/>
            <person name="Chen A."/>
            <person name="Palaniappan K."/>
            <person name="Hauser L."/>
            <person name="Chang Y.J."/>
            <person name="Jeffries C.D."/>
            <person name="Detter J.C."/>
            <person name="Han C."/>
            <person name="Rohde M."/>
            <person name="Brambilla E."/>
            <person name="Goker M."/>
            <person name="Woyke T."/>
            <person name="Bristow J."/>
            <person name="Eisen J.A."/>
            <person name="Markowitz V."/>
            <person name="Hugenholtz P."/>
            <person name="Kyrpides N.C."/>
            <person name="Klenk H.P."/>
            <person name="Land M."/>
        </authorList>
    </citation>
    <scope>NUCLEOTIDE SEQUENCE [LARGE SCALE GENOMIC DNA]</scope>
    <source>
        <strain evidence="3">ATCC 33931 / DSM 2075 / LMG 7858 / VKM B-1802 / 2st14</strain>
    </source>
</reference>
<evidence type="ECO:0000313" key="3">
    <source>
        <dbReference type="Proteomes" id="UP000009047"/>
    </source>
</evidence>